<dbReference type="AlphaFoldDB" id="A0A8J2W932"/>
<feature type="region of interest" description="Disordered" evidence="1">
    <location>
        <begin position="41"/>
        <end position="78"/>
    </location>
</feature>
<dbReference type="EMBL" id="CAKASE010000077">
    <property type="protein sequence ID" value="CAG9578068.1"/>
    <property type="molecule type" value="Genomic_DNA"/>
</dbReference>
<dbReference type="OrthoDB" id="7491299at2759"/>
<protein>
    <submittedName>
        <fullName evidence="2">(African queen) hypothetical protein</fullName>
    </submittedName>
</protein>
<evidence type="ECO:0000313" key="2">
    <source>
        <dbReference type="EMBL" id="CAG9578068.1"/>
    </source>
</evidence>
<proteinExistence type="predicted"/>
<evidence type="ECO:0000313" key="3">
    <source>
        <dbReference type="Proteomes" id="UP000789524"/>
    </source>
</evidence>
<reference evidence="2" key="1">
    <citation type="submission" date="2021-09" db="EMBL/GenBank/DDBJ databases">
        <authorList>
            <person name="Martin H S."/>
        </authorList>
    </citation>
    <scope>NUCLEOTIDE SEQUENCE</scope>
</reference>
<name>A0A8J2W932_9NEOP</name>
<organism evidence="2 3">
    <name type="scientific">Danaus chrysippus</name>
    <name type="common">African queen</name>
    <dbReference type="NCBI Taxonomy" id="151541"/>
    <lineage>
        <taxon>Eukaryota</taxon>
        <taxon>Metazoa</taxon>
        <taxon>Ecdysozoa</taxon>
        <taxon>Arthropoda</taxon>
        <taxon>Hexapoda</taxon>
        <taxon>Insecta</taxon>
        <taxon>Pterygota</taxon>
        <taxon>Neoptera</taxon>
        <taxon>Endopterygota</taxon>
        <taxon>Lepidoptera</taxon>
        <taxon>Glossata</taxon>
        <taxon>Ditrysia</taxon>
        <taxon>Papilionoidea</taxon>
        <taxon>Nymphalidae</taxon>
        <taxon>Danainae</taxon>
        <taxon>Danaini</taxon>
        <taxon>Danaina</taxon>
        <taxon>Danaus</taxon>
        <taxon>Anosia</taxon>
    </lineage>
</organism>
<sequence length="139" mass="14747">MNYRLGSIVHSPSGCSLCGSNQASAREGCELEGCANLARAAPEPRVDTGGRGAAPPAPRAAALSPPLAPPDPPPRRMRNVNRYQCASALVYRCTTTTITTTKEEVRKRHLKISSVQIDGLSLKRSVGGERIVEGQGPRV</sequence>
<evidence type="ECO:0000256" key="1">
    <source>
        <dbReference type="SAM" id="MobiDB-lite"/>
    </source>
</evidence>
<dbReference type="Proteomes" id="UP000789524">
    <property type="component" value="Unassembled WGS sequence"/>
</dbReference>
<gene>
    <name evidence="2" type="ORF">DCHRY22_LOCUS12571</name>
</gene>
<accession>A0A8J2W932</accession>
<comment type="caution">
    <text evidence="2">The sequence shown here is derived from an EMBL/GenBank/DDBJ whole genome shotgun (WGS) entry which is preliminary data.</text>
</comment>
<keyword evidence="3" id="KW-1185">Reference proteome</keyword>